<evidence type="ECO:0000313" key="4">
    <source>
        <dbReference type="Proteomes" id="UP001589627"/>
    </source>
</evidence>
<dbReference type="EMBL" id="JBHLZP010001261">
    <property type="protein sequence ID" value="MFB9840677.1"/>
    <property type="molecule type" value="Genomic_DNA"/>
</dbReference>
<evidence type="ECO:0000313" key="3">
    <source>
        <dbReference type="EMBL" id="MFB9840677.1"/>
    </source>
</evidence>
<name>A0ABV5Z3C3_9ACTN</name>
<dbReference type="Proteomes" id="UP001589627">
    <property type="component" value="Unassembled WGS sequence"/>
</dbReference>
<keyword evidence="1" id="KW-0547">Nucleotide-binding</keyword>
<keyword evidence="4" id="KW-1185">Reference proteome</keyword>
<sequence>MEIGDGHARLVSQRLPRRVRETARHRLDRVSAHCRRVLQVAAVLGRSFDANDLADMLGELPSRLLAAVEEAEATGIVVPDGDLLAFRHDLLWRAMLESMPESVCRALHRQAAGMLLGRGGSSIRAAAHLLRSARPGDPEAVAGLDRAVREVLPTSPQTAAELAARALELTAPAD</sequence>
<feature type="non-terminal residue" evidence="3">
    <location>
        <position position="174"/>
    </location>
</feature>
<reference evidence="3 4" key="1">
    <citation type="submission" date="2024-09" db="EMBL/GenBank/DDBJ databases">
        <authorList>
            <person name="Sun Q."/>
            <person name="Mori K."/>
        </authorList>
    </citation>
    <scope>NUCLEOTIDE SEQUENCE [LARGE SCALE GENOMIC DNA]</scope>
    <source>
        <strain evidence="3 4">TBRC 0563</strain>
    </source>
</reference>
<organism evidence="3 4">
    <name type="scientific">Actinoallomurus acaciae</name>
    <dbReference type="NCBI Taxonomy" id="502577"/>
    <lineage>
        <taxon>Bacteria</taxon>
        <taxon>Bacillati</taxon>
        <taxon>Actinomycetota</taxon>
        <taxon>Actinomycetes</taxon>
        <taxon>Streptosporangiales</taxon>
        <taxon>Thermomonosporaceae</taxon>
        <taxon>Actinoallomurus</taxon>
    </lineage>
</organism>
<evidence type="ECO:0000256" key="2">
    <source>
        <dbReference type="ARBA" id="ARBA00022840"/>
    </source>
</evidence>
<evidence type="ECO:0000256" key="1">
    <source>
        <dbReference type="ARBA" id="ARBA00022741"/>
    </source>
</evidence>
<evidence type="ECO:0008006" key="5">
    <source>
        <dbReference type="Google" id="ProtNLM"/>
    </source>
</evidence>
<accession>A0ABV5Z3C3</accession>
<dbReference type="PANTHER" id="PTHR16305:SF35">
    <property type="entry name" value="TRANSCRIPTIONAL ACTIVATOR DOMAIN"/>
    <property type="match status" value="1"/>
</dbReference>
<keyword evidence="2" id="KW-0067">ATP-binding</keyword>
<comment type="caution">
    <text evidence="3">The sequence shown here is derived from an EMBL/GenBank/DDBJ whole genome shotgun (WGS) entry which is preliminary data.</text>
</comment>
<proteinExistence type="predicted"/>
<gene>
    <name evidence="3" type="ORF">ACFFNX_51950</name>
</gene>
<dbReference type="PANTHER" id="PTHR16305">
    <property type="entry name" value="TESTICULAR SOLUBLE ADENYLYL CYCLASE"/>
    <property type="match status" value="1"/>
</dbReference>
<protein>
    <recommendedName>
        <fullName evidence="5">DUF222 domain-containing protein</fullName>
    </recommendedName>
</protein>